<gene>
    <name evidence="3" type="ORF">MKQ68_20700</name>
</gene>
<dbReference type="RefSeq" id="WP_264280760.1">
    <property type="nucleotide sequence ID" value="NZ_CP107006.1"/>
</dbReference>
<reference evidence="3" key="1">
    <citation type="submission" date="2022-10" db="EMBL/GenBank/DDBJ databases">
        <title>Chitinophaga sp. nov., isolated from soil.</title>
        <authorList>
            <person name="Jeon C.O."/>
        </authorList>
    </citation>
    <scope>NUCLEOTIDE SEQUENCE</scope>
    <source>
        <strain evidence="3">R8</strain>
    </source>
</reference>
<evidence type="ECO:0000256" key="1">
    <source>
        <dbReference type="SAM" id="SignalP"/>
    </source>
</evidence>
<evidence type="ECO:0000313" key="4">
    <source>
        <dbReference type="Proteomes" id="UP001162741"/>
    </source>
</evidence>
<dbReference type="Pfam" id="PF13590">
    <property type="entry name" value="DUF4136"/>
    <property type="match status" value="1"/>
</dbReference>
<accession>A0ABY6J2W4</accession>
<keyword evidence="4" id="KW-1185">Reference proteome</keyword>
<feature type="signal peptide" evidence="1">
    <location>
        <begin position="1"/>
        <end position="17"/>
    </location>
</feature>
<sequence length="180" mass="20336">MKRIFLILMPALLLLLAACSTTRVVDREPADGFSLSSYKTFNFYEVSASGDSTVPDAAYRQGVTMLQREIARQLTLHGLHQAANPDLEVNIGLVLQEKVQTRQTDIREAPRYVGQRRYSWKSEEIEVGRYKEGTATIHLVDRAQNKMVWRGVVEDVVSPKASRREAQVTAAVAELFKDIR</sequence>
<dbReference type="EMBL" id="CP107006">
    <property type="protein sequence ID" value="UYQ92507.1"/>
    <property type="molecule type" value="Genomic_DNA"/>
</dbReference>
<dbReference type="InterPro" id="IPR025411">
    <property type="entry name" value="DUF4136"/>
</dbReference>
<name>A0ABY6J2W4_9BACT</name>
<proteinExistence type="predicted"/>
<dbReference type="Gene3D" id="3.30.160.670">
    <property type="match status" value="1"/>
</dbReference>
<keyword evidence="1" id="KW-0732">Signal</keyword>
<protein>
    <submittedName>
        <fullName evidence="3">DUF4136 domain-containing protein</fullName>
    </submittedName>
</protein>
<organism evidence="3 4">
    <name type="scientific">Chitinophaga horti</name>
    <dbReference type="NCBI Taxonomy" id="2920382"/>
    <lineage>
        <taxon>Bacteria</taxon>
        <taxon>Pseudomonadati</taxon>
        <taxon>Bacteroidota</taxon>
        <taxon>Chitinophagia</taxon>
        <taxon>Chitinophagales</taxon>
        <taxon>Chitinophagaceae</taxon>
        <taxon>Chitinophaga</taxon>
    </lineage>
</organism>
<evidence type="ECO:0000259" key="2">
    <source>
        <dbReference type="Pfam" id="PF13590"/>
    </source>
</evidence>
<feature type="domain" description="DUF4136" evidence="2">
    <location>
        <begin position="33"/>
        <end position="178"/>
    </location>
</feature>
<feature type="chain" id="PRO_5046133056" evidence="1">
    <location>
        <begin position="18"/>
        <end position="180"/>
    </location>
</feature>
<dbReference type="PROSITE" id="PS51257">
    <property type="entry name" value="PROKAR_LIPOPROTEIN"/>
    <property type="match status" value="1"/>
</dbReference>
<dbReference type="Proteomes" id="UP001162741">
    <property type="component" value="Chromosome"/>
</dbReference>
<evidence type="ECO:0000313" key="3">
    <source>
        <dbReference type="EMBL" id="UYQ92507.1"/>
    </source>
</evidence>